<feature type="domain" description="ISXO2-like transposase" evidence="1">
    <location>
        <begin position="130"/>
        <end position="274"/>
    </location>
</feature>
<dbReference type="InterPro" id="IPR053164">
    <property type="entry name" value="IS1016-like_transposase"/>
</dbReference>
<evidence type="ECO:0000259" key="1">
    <source>
        <dbReference type="SMART" id="SM01126"/>
    </source>
</evidence>
<comment type="caution">
    <text evidence="2">The sequence shown here is derived from an EMBL/GenBank/DDBJ whole genome shotgun (WGS) entry which is preliminary data.</text>
</comment>
<dbReference type="PANTHER" id="PTHR47163">
    <property type="entry name" value="DDE_TNP_IS1595 DOMAIN-CONTAINING PROTEIN"/>
    <property type="match status" value="1"/>
</dbReference>
<dbReference type="NCBIfam" id="NF033547">
    <property type="entry name" value="transpos_IS1595"/>
    <property type="match status" value="1"/>
</dbReference>
<organism evidence="2 3">
    <name type="scientific">Tunturiibacter lichenicola</name>
    <dbReference type="NCBI Taxonomy" id="2051959"/>
    <lineage>
        <taxon>Bacteria</taxon>
        <taxon>Pseudomonadati</taxon>
        <taxon>Acidobacteriota</taxon>
        <taxon>Terriglobia</taxon>
        <taxon>Terriglobales</taxon>
        <taxon>Acidobacteriaceae</taxon>
        <taxon>Tunturiibacter</taxon>
    </lineage>
</organism>
<dbReference type="SMART" id="SM01126">
    <property type="entry name" value="DDE_Tnp_IS1595"/>
    <property type="match status" value="1"/>
</dbReference>
<reference evidence="2 3" key="1">
    <citation type="submission" date="2020-07" db="EMBL/GenBank/DDBJ databases">
        <title>Genomic Encyclopedia of Type Strains, Phase IV (KMG-V): Genome sequencing to study the core and pangenomes of soil and plant-associated prokaryotes.</title>
        <authorList>
            <person name="Whitman W."/>
        </authorList>
    </citation>
    <scope>NUCLEOTIDE SEQUENCE [LARGE SCALE GENOMIC DNA]</scope>
    <source>
        <strain evidence="2 3">M8UP30</strain>
    </source>
</reference>
<dbReference type="InterPro" id="IPR024445">
    <property type="entry name" value="Tnp_ISXO2-like"/>
</dbReference>
<protein>
    <submittedName>
        <fullName evidence="2">Transposase-like protein</fullName>
    </submittedName>
</protein>
<dbReference type="PANTHER" id="PTHR47163:SF2">
    <property type="entry name" value="SI:DKEY-17M8.2"/>
    <property type="match status" value="1"/>
</dbReference>
<dbReference type="Pfam" id="PF12762">
    <property type="entry name" value="DDE_Tnp_IS1595"/>
    <property type="match status" value="1"/>
</dbReference>
<accession>A0A7Y9NPM4</accession>
<evidence type="ECO:0000313" key="2">
    <source>
        <dbReference type="EMBL" id="NYF53260.1"/>
    </source>
</evidence>
<dbReference type="InterPro" id="IPR024442">
    <property type="entry name" value="Transposase_Zn_ribbon"/>
</dbReference>
<gene>
    <name evidence="2" type="ORF">HDF12_003659</name>
</gene>
<dbReference type="EMBL" id="JACCCV010000002">
    <property type="protein sequence ID" value="NYF53260.1"/>
    <property type="molecule type" value="Genomic_DNA"/>
</dbReference>
<dbReference type="Pfam" id="PF12760">
    <property type="entry name" value="Zn_ribbon_IS1595"/>
    <property type="match status" value="1"/>
</dbReference>
<dbReference type="Proteomes" id="UP000534186">
    <property type="component" value="Unassembled WGS sequence"/>
</dbReference>
<proteinExistence type="predicted"/>
<dbReference type="AlphaFoldDB" id="A0A7Y9NPM4"/>
<evidence type="ECO:0000313" key="3">
    <source>
        <dbReference type="Proteomes" id="UP000534186"/>
    </source>
</evidence>
<sequence length="303" mass="35152">MNLYSLAKTFPNEEMALAFWIKTRWPNGVRCLACDHDKCYLIETKGTTRKIYRKFECADCGLHFSPTANTIFHDSHLPLTKWFMAITLMTEAKKGISASQVARHLGITYKTAWHLCHRIREAMQEPKSMKLGGESVTVEIDETYVGGRRRGQGVKGGKKSKTVVVGIAERDGSIHLQRVKSSKDWHIRPVLREKLDKKTEKVVTDGDKKYKSMFPKDRHVVGIHKHELYNKNWTSTQTVENAFSLFKRGLVGNYHQLSADHLDRYLGEFCWRYNRRGLQPWLFNMTLENMATRKPLPYKDLIF</sequence>
<name>A0A7Y9NPM4_9BACT</name>